<dbReference type="Proteomes" id="UP000255443">
    <property type="component" value="Unassembled WGS sequence"/>
</dbReference>
<protein>
    <submittedName>
        <fullName evidence="2">Pertactin</fullName>
    </submittedName>
</protein>
<dbReference type="NCBIfam" id="TIGR01414">
    <property type="entry name" value="autotrans_barl"/>
    <property type="match status" value="1"/>
</dbReference>
<proteinExistence type="predicted"/>
<accession>A0A379TKT2</accession>
<dbReference type="GO" id="GO:0019867">
    <property type="term" value="C:outer membrane"/>
    <property type="evidence" value="ECO:0007669"/>
    <property type="project" value="InterPro"/>
</dbReference>
<organism evidence="2 3">
    <name type="scientific">Salmonella enterica subsp. arizonae</name>
    <dbReference type="NCBI Taxonomy" id="59203"/>
    <lineage>
        <taxon>Bacteria</taxon>
        <taxon>Pseudomonadati</taxon>
        <taxon>Pseudomonadota</taxon>
        <taxon>Gammaproteobacteria</taxon>
        <taxon>Enterobacterales</taxon>
        <taxon>Enterobacteriaceae</taxon>
        <taxon>Salmonella</taxon>
    </lineage>
</organism>
<evidence type="ECO:0000313" key="2">
    <source>
        <dbReference type="EMBL" id="SUG51071.1"/>
    </source>
</evidence>
<name>A0A379TKT2_SALER</name>
<reference evidence="2 3" key="1">
    <citation type="submission" date="2018-06" db="EMBL/GenBank/DDBJ databases">
        <authorList>
            <consortium name="Pathogen Informatics"/>
            <person name="Doyle S."/>
        </authorList>
    </citation>
    <scope>NUCLEOTIDE SEQUENCE [LARGE SCALE GENOMIC DNA]</scope>
    <source>
        <strain evidence="2 3">NCTC7303</strain>
    </source>
</reference>
<dbReference type="InterPro" id="IPR004899">
    <property type="entry name" value="Pertactin_central"/>
</dbReference>
<dbReference type="InterPro" id="IPR012332">
    <property type="entry name" value="Autotransporter_pectin_lyase_C"/>
</dbReference>
<dbReference type="Pfam" id="PF03212">
    <property type="entry name" value="Pertactin"/>
    <property type="match status" value="1"/>
</dbReference>
<evidence type="ECO:0000313" key="3">
    <source>
        <dbReference type="Proteomes" id="UP000255443"/>
    </source>
</evidence>
<evidence type="ECO:0000259" key="1">
    <source>
        <dbReference type="Pfam" id="PF03212"/>
    </source>
</evidence>
<dbReference type="AlphaFoldDB" id="A0A379TKT2"/>
<feature type="domain" description="Pertactin central region" evidence="1">
    <location>
        <begin position="2"/>
        <end position="33"/>
    </location>
</feature>
<dbReference type="InterPro" id="IPR006315">
    <property type="entry name" value="OM_autotransptr_brl_dom"/>
</dbReference>
<dbReference type="EMBL" id="UGXC01000003">
    <property type="protein sequence ID" value="SUG51071.1"/>
    <property type="molecule type" value="Genomic_DNA"/>
</dbReference>
<gene>
    <name evidence="2" type="ORF">NCTC7303_03392</name>
</gene>
<sequence length="42" mass="4488">MGDFYMYTEVASGKGDLLNVTGNATGAFRVVCSGLRSQSDLR</sequence>
<dbReference type="Gene3D" id="2.160.20.20">
    <property type="match status" value="1"/>
</dbReference>